<protein>
    <submittedName>
        <fullName evidence="1">Uncharacterized protein</fullName>
    </submittedName>
</protein>
<organism evidence="1">
    <name type="scientific">Anguilla anguilla</name>
    <name type="common">European freshwater eel</name>
    <name type="synonym">Muraena anguilla</name>
    <dbReference type="NCBI Taxonomy" id="7936"/>
    <lineage>
        <taxon>Eukaryota</taxon>
        <taxon>Metazoa</taxon>
        <taxon>Chordata</taxon>
        <taxon>Craniata</taxon>
        <taxon>Vertebrata</taxon>
        <taxon>Euteleostomi</taxon>
        <taxon>Actinopterygii</taxon>
        <taxon>Neopterygii</taxon>
        <taxon>Teleostei</taxon>
        <taxon>Anguilliformes</taxon>
        <taxon>Anguillidae</taxon>
        <taxon>Anguilla</taxon>
    </lineage>
</organism>
<dbReference type="AlphaFoldDB" id="A0A0E9UT41"/>
<dbReference type="EMBL" id="GBXM01039666">
    <property type="protein sequence ID" value="JAH68911.1"/>
    <property type="molecule type" value="Transcribed_RNA"/>
</dbReference>
<sequence length="31" mass="3673">MSSRCIRVWEKADLILACFFLCPPQPKKYTK</sequence>
<reference evidence="1" key="2">
    <citation type="journal article" date="2015" name="Fish Shellfish Immunol.">
        <title>Early steps in the European eel (Anguilla anguilla)-Vibrio vulnificus interaction in the gills: Role of the RtxA13 toxin.</title>
        <authorList>
            <person name="Callol A."/>
            <person name="Pajuelo D."/>
            <person name="Ebbesson L."/>
            <person name="Teles M."/>
            <person name="MacKenzie S."/>
            <person name="Amaro C."/>
        </authorList>
    </citation>
    <scope>NUCLEOTIDE SEQUENCE</scope>
</reference>
<reference evidence="1" key="1">
    <citation type="submission" date="2014-11" db="EMBL/GenBank/DDBJ databases">
        <authorList>
            <person name="Amaro Gonzalez C."/>
        </authorList>
    </citation>
    <scope>NUCLEOTIDE SEQUENCE</scope>
</reference>
<accession>A0A0E9UT41</accession>
<proteinExistence type="predicted"/>
<name>A0A0E9UT41_ANGAN</name>
<evidence type="ECO:0000313" key="1">
    <source>
        <dbReference type="EMBL" id="JAH68911.1"/>
    </source>
</evidence>